<dbReference type="EMBL" id="BGPR01004765">
    <property type="protein sequence ID" value="GBN03089.1"/>
    <property type="molecule type" value="Genomic_DNA"/>
</dbReference>
<gene>
    <name evidence="2" type="ORF">AVEN_208857_1</name>
</gene>
<organism evidence="2 3">
    <name type="scientific">Araneus ventricosus</name>
    <name type="common">Orbweaver spider</name>
    <name type="synonym">Epeira ventricosa</name>
    <dbReference type="NCBI Taxonomy" id="182803"/>
    <lineage>
        <taxon>Eukaryota</taxon>
        <taxon>Metazoa</taxon>
        <taxon>Ecdysozoa</taxon>
        <taxon>Arthropoda</taxon>
        <taxon>Chelicerata</taxon>
        <taxon>Arachnida</taxon>
        <taxon>Araneae</taxon>
        <taxon>Araneomorphae</taxon>
        <taxon>Entelegynae</taxon>
        <taxon>Araneoidea</taxon>
        <taxon>Araneidae</taxon>
        <taxon>Araneus</taxon>
    </lineage>
</organism>
<dbReference type="Proteomes" id="UP000499080">
    <property type="component" value="Unassembled WGS sequence"/>
</dbReference>
<keyword evidence="3" id="KW-1185">Reference proteome</keyword>
<sequence>MTNSLLMMKESLQWKNASEAVFGTPFRMMETPMGQVDRSQWKTQVARPGSQRHTSRATGSDRLRPVFYSRRGNFRSKHIDSSRISCSVLRRKRHIGISGTSIPFADTRAPVGRWATQITTSLTLAHQKISPA</sequence>
<dbReference type="AlphaFoldDB" id="A0A4Y2KLZ1"/>
<accession>A0A4Y2KLZ1</accession>
<comment type="caution">
    <text evidence="2">The sequence shown here is derived from an EMBL/GenBank/DDBJ whole genome shotgun (WGS) entry which is preliminary data.</text>
</comment>
<name>A0A4Y2KLZ1_ARAVE</name>
<feature type="region of interest" description="Disordered" evidence="1">
    <location>
        <begin position="34"/>
        <end position="62"/>
    </location>
</feature>
<reference evidence="2 3" key="1">
    <citation type="journal article" date="2019" name="Sci. Rep.">
        <title>Orb-weaving spider Araneus ventricosus genome elucidates the spidroin gene catalogue.</title>
        <authorList>
            <person name="Kono N."/>
            <person name="Nakamura H."/>
            <person name="Ohtoshi R."/>
            <person name="Moran D.A.P."/>
            <person name="Shinohara A."/>
            <person name="Yoshida Y."/>
            <person name="Fujiwara M."/>
            <person name="Mori M."/>
            <person name="Tomita M."/>
            <person name="Arakawa K."/>
        </authorList>
    </citation>
    <scope>NUCLEOTIDE SEQUENCE [LARGE SCALE GENOMIC DNA]</scope>
</reference>
<evidence type="ECO:0000256" key="1">
    <source>
        <dbReference type="SAM" id="MobiDB-lite"/>
    </source>
</evidence>
<proteinExistence type="predicted"/>
<protein>
    <submittedName>
        <fullName evidence="2">Uncharacterized protein</fullName>
    </submittedName>
</protein>
<evidence type="ECO:0000313" key="3">
    <source>
        <dbReference type="Proteomes" id="UP000499080"/>
    </source>
</evidence>
<evidence type="ECO:0000313" key="2">
    <source>
        <dbReference type="EMBL" id="GBN03089.1"/>
    </source>
</evidence>